<dbReference type="PATRIC" id="fig|1265738.3.peg.3808"/>
<dbReference type="Proteomes" id="UP000011991">
    <property type="component" value="Unassembled WGS sequence"/>
</dbReference>
<accession>M5RZB8</accession>
<evidence type="ECO:0000313" key="1">
    <source>
        <dbReference type="EMBL" id="EMI19264.1"/>
    </source>
</evidence>
<gene>
    <name evidence="1" type="ORF">RMSM_03800</name>
</gene>
<evidence type="ECO:0000313" key="2">
    <source>
        <dbReference type="Proteomes" id="UP000011991"/>
    </source>
</evidence>
<proteinExistence type="predicted"/>
<organism evidence="1 2">
    <name type="scientific">Rhodopirellula maiorica SM1</name>
    <dbReference type="NCBI Taxonomy" id="1265738"/>
    <lineage>
        <taxon>Bacteria</taxon>
        <taxon>Pseudomonadati</taxon>
        <taxon>Planctomycetota</taxon>
        <taxon>Planctomycetia</taxon>
        <taxon>Pirellulales</taxon>
        <taxon>Pirellulaceae</taxon>
        <taxon>Novipirellula</taxon>
    </lineage>
</organism>
<dbReference type="AlphaFoldDB" id="M5RZB8"/>
<name>M5RZB8_9BACT</name>
<keyword evidence="2" id="KW-1185">Reference proteome</keyword>
<sequence length="60" mass="6571">MAEPQQTGLQPMGPQQTGGTHNCGLNCITAEFTTLFQQPSYTLAEICQLGMFSKQRNHDA</sequence>
<comment type="caution">
    <text evidence="1">The sequence shown here is derived from an EMBL/GenBank/DDBJ whole genome shotgun (WGS) entry which is preliminary data.</text>
</comment>
<reference evidence="1 2" key="1">
    <citation type="journal article" date="2013" name="Mar. Genomics">
        <title>Expression of sulfatases in Rhodopirellula baltica and the diversity of sulfatases in the genus Rhodopirellula.</title>
        <authorList>
            <person name="Wegner C.E."/>
            <person name="Richter-Heitmann T."/>
            <person name="Klindworth A."/>
            <person name="Klockow C."/>
            <person name="Richter M."/>
            <person name="Achstetter T."/>
            <person name="Glockner F.O."/>
            <person name="Harder J."/>
        </authorList>
    </citation>
    <scope>NUCLEOTIDE SEQUENCE [LARGE SCALE GENOMIC DNA]</scope>
    <source>
        <strain evidence="1 2">SM1</strain>
    </source>
</reference>
<dbReference type="EMBL" id="ANOG01000543">
    <property type="protein sequence ID" value="EMI19264.1"/>
    <property type="molecule type" value="Genomic_DNA"/>
</dbReference>
<protein>
    <submittedName>
        <fullName evidence="1">Uncharacterized protein</fullName>
    </submittedName>
</protein>